<dbReference type="OrthoDB" id="9775950at2"/>
<keyword evidence="2" id="KW-1003">Cell membrane</keyword>
<evidence type="ECO:0000256" key="3">
    <source>
        <dbReference type="ARBA" id="ARBA00022692"/>
    </source>
</evidence>
<evidence type="ECO:0000256" key="2">
    <source>
        <dbReference type="ARBA" id="ARBA00022475"/>
    </source>
</evidence>
<feature type="transmembrane region" description="Helical" evidence="7">
    <location>
        <begin position="452"/>
        <end position="472"/>
    </location>
</feature>
<feature type="transmembrane region" description="Helical" evidence="7">
    <location>
        <begin position="378"/>
        <end position="396"/>
    </location>
</feature>
<feature type="transmembrane region" description="Helical" evidence="7">
    <location>
        <begin position="243"/>
        <end position="261"/>
    </location>
</feature>
<feature type="transmembrane region" description="Helical" evidence="7">
    <location>
        <begin position="484"/>
        <end position="501"/>
    </location>
</feature>
<feature type="transmembrane region" description="Helical" evidence="7">
    <location>
        <begin position="267"/>
        <end position="289"/>
    </location>
</feature>
<feature type="transmembrane region" description="Helical" evidence="7">
    <location>
        <begin position="170"/>
        <end position="191"/>
    </location>
</feature>
<feature type="transmembrane region" description="Helical" evidence="7">
    <location>
        <begin position="86"/>
        <end position="107"/>
    </location>
</feature>
<reference evidence="8 9" key="1">
    <citation type="submission" date="2019-04" db="EMBL/GenBank/DDBJ databases">
        <title>Cohnella sp. nov. isolated from preserved vegetables.</title>
        <authorList>
            <person name="Lin S.-Y."/>
            <person name="Hung M.-H."/>
            <person name="Young C.-C."/>
        </authorList>
    </citation>
    <scope>NUCLEOTIDE SEQUENCE [LARGE SCALE GENOMIC DNA]</scope>
    <source>
        <strain evidence="8 9">CC-MHH1044</strain>
    </source>
</reference>
<dbReference type="EMBL" id="SSOB01000040">
    <property type="protein sequence ID" value="THF74489.1"/>
    <property type="molecule type" value="Genomic_DNA"/>
</dbReference>
<dbReference type="GO" id="GO:0005886">
    <property type="term" value="C:plasma membrane"/>
    <property type="evidence" value="ECO:0007669"/>
    <property type="project" value="UniProtKB-SubCell"/>
</dbReference>
<organism evidence="8 9">
    <name type="scientific">Cohnella fermenti</name>
    <dbReference type="NCBI Taxonomy" id="2565925"/>
    <lineage>
        <taxon>Bacteria</taxon>
        <taxon>Bacillati</taxon>
        <taxon>Bacillota</taxon>
        <taxon>Bacilli</taxon>
        <taxon>Bacillales</taxon>
        <taxon>Paenibacillaceae</taxon>
        <taxon>Cohnella</taxon>
    </lineage>
</organism>
<feature type="transmembrane region" description="Helical" evidence="7">
    <location>
        <begin position="203"/>
        <end position="223"/>
    </location>
</feature>
<feature type="transmembrane region" description="Helical" evidence="7">
    <location>
        <begin position="507"/>
        <end position="527"/>
    </location>
</feature>
<feature type="transmembrane region" description="Helical" evidence="7">
    <location>
        <begin position="417"/>
        <end position="440"/>
    </location>
</feature>
<evidence type="ECO:0000256" key="5">
    <source>
        <dbReference type="ARBA" id="ARBA00023136"/>
    </source>
</evidence>
<dbReference type="InterPro" id="IPR050833">
    <property type="entry name" value="Poly_Biosynth_Transport"/>
</dbReference>
<evidence type="ECO:0000256" key="7">
    <source>
        <dbReference type="SAM" id="Phobius"/>
    </source>
</evidence>
<comment type="subcellular location">
    <subcellularLocation>
        <location evidence="1">Cell membrane</location>
        <topology evidence="1">Multi-pass membrane protein</topology>
    </subcellularLocation>
</comment>
<feature type="compositionally biased region" description="Gly residues" evidence="6">
    <location>
        <begin position="297"/>
        <end position="311"/>
    </location>
</feature>
<feature type="transmembrane region" description="Helical" evidence="7">
    <location>
        <begin position="127"/>
        <end position="150"/>
    </location>
</feature>
<dbReference type="PANTHER" id="PTHR30250:SF29">
    <property type="entry name" value="POLYSACCHARIDE BIOSYNTHESIS PROTEIN C-TERMINAL DOMAIN-CONTAINING PROTEIN"/>
    <property type="match status" value="1"/>
</dbReference>
<keyword evidence="3 7" id="KW-0812">Transmembrane</keyword>
<feature type="transmembrane region" description="Helical" evidence="7">
    <location>
        <begin position="590"/>
        <end position="612"/>
    </location>
</feature>
<gene>
    <name evidence="8" type="ORF">E6C55_25030</name>
</gene>
<name>A0A4S4BIN4_9BACL</name>
<dbReference type="InterPro" id="IPR024923">
    <property type="entry name" value="PG_synth_SpoVB"/>
</dbReference>
<accession>A0A4S4BIN4</accession>
<feature type="region of interest" description="Disordered" evidence="6">
    <location>
        <begin position="295"/>
        <end position="314"/>
    </location>
</feature>
<keyword evidence="4 7" id="KW-1133">Transmembrane helix</keyword>
<dbReference type="PANTHER" id="PTHR30250">
    <property type="entry name" value="PST FAMILY PREDICTED COLANIC ACID TRANSPORTER"/>
    <property type="match status" value="1"/>
</dbReference>
<keyword evidence="9" id="KW-1185">Reference proteome</keyword>
<keyword evidence="5 7" id="KW-0472">Membrane</keyword>
<comment type="caution">
    <text evidence="8">The sequence shown here is derived from an EMBL/GenBank/DDBJ whole genome shotgun (WGS) entry which is preliminary data.</text>
</comment>
<evidence type="ECO:0000313" key="9">
    <source>
        <dbReference type="Proteomes" id="UP000310636"/>
    </source>
</evidence>
<feature type="transmembrane region" description="Helical" evidence="7">
    <location>
        <begin position="328"/>
        <end position="348"/>
    </location>
</feature>
<evidence type="ECO:0000256" key="1">
    <source>
        <dbReference type="ARBA" id="ARBA00004651"/>
    </source>
</evidence>
<evidence type="ECO:0000256" key="6">
    <source>
        <dbReference type="SAM" id="MobiDB-lite"/>
    </source>
</evidence>
<proteinExistence type="predicted"/>
<dbReference type="AlphaFoldDB" id="A0A4S4BIN4"/>
<evidence type="ECO:0000313" key="8">
    <source>
        <dbReference type="EMBL" id="THF74489.1"/>
    </source>
</evidence>
<sequence length="650" mass="65481">MEAIPDHPIRVKKLPGGVLTLVGGAFFHGGGRSCEDGRLRREAGRDISADCGIMLRGWLPNLCVSYRGKERAMKTDRREASAGGSVVWRGAAILGGAALLSKLIGTLQKIPLQNLAGDQVFGLYSAVYSLAVMWMTLASAGVPIAVSALVAEREAAGDSAGARRVLRSSLALLSGSGLAAFAILFLGADAFARWMGVSEAADAIRASSLALLFAPMTAALRGYSQGRLRMVGPAASQLAEQTARVAFMLIALLWAIERAWSPGATAAAVHGGLAVGGAAGLAAIAAWLLRERRRASGEGGKPGKSGGGKRSGGNSEYGEARLALLRRIAAVALPIAASSVVAPLFGLIDAFTLPRLLQSAGATAGEAMASFGEYNRGIALLQLIVMAAGAAGGALVPAMTAARTRGDRTGEREQAAFALRLGWLFGAAAAIGLAILARPINVMLFADDRGTAAMALLAFAALGGTLQAVYASLLQGLGDLRSPALNLAVAVLLKAALNALLAPSLGIGGAALAALAAYGAAALLNALALRRRLPPRAVAAGAGTAGAAAAGSPARGAWRLALALAAMAAAAGLLAALLEGLTRGLAPRAAALLTALPSIAAGAAAFAAALVAGGAVAPREWRALPGCGAGSRVDRLLLRLRAGRYEDLNP</sequence>
<dbReference type="Proteomes" id="UP000310636">
    <property type="component" value="Unassembled WGS sequence"/>
</dbReference>
<dbReference type="Pfam" id="PF01943">
    <property type="entry name" value="Polysacc_synt"/>
    <property type="match status" value="1"/>
</dbReference>
<protein>
    <submittedName>
        <fullName evidence="8">Polysaccharide biosynthesis protein</fullName>
    </submittedName>
</protein>
<dbReference type="CDD" id="cd13124">
    <property type="entry name" value="MATE_SpoVB_like"/>
    <property type="match status" value="1"/>
</dbReference>
<feature type="transmembrane region" description="Helical" evidence="7">
    <location>
        <begin position="560"/>
        <end position="578"/>
    </location>
</feature>
<evidence type="ECO:0000256" key="4">
    <source>
        <dbReference type="ARBA" id="ARBA00022989"/>
    </source>
</evidence>
<dbReference type="InterPro" id="IPR002797">
    <property type="entry name" value="Polysacc_synth"/>
</dbReference>